<evidence type="ECO:0000256" key="5">
    <source>
        <dbReference type="ARBA" id="ARBA00038894"/>
    </source>
</evidence>
<dbReference type="RefSeq" id="WP_144995907.1">
    <property type="nucleotide sequence ID" value="NZ_CP036281.1"/>
</dbReference>
<keyword evidence="1 9" id="KW-0378">Hydrolase</keyword>
<dbReference type="CDD" id="cd03443">
    <property type="entry name" value="PaaI_thioesterase"/>
    <property type="match status" value="1"/>
</dbReference>
<dbReference type="GO" id="GO:0052815">
    <property type="term" value="F:medium-chain fatty acyl-CoA hydrolase activity"/>
    <property type="evidence" value="ECO:0007669"/>
    <property type="project" value="RHEA"/>
</dbReference>
<comment type="similarity">
    <text evidence="4">Belongs to the YigI thioesterase family.</text>
</comment>
<feature type="domain" description="Thioesterase" evidence="8">
    <location>
        <begin position="46"/>
        <end position="123"/>
    </location>
</feature>
<comment type="catalytic activity">
    <reaction evidence="3">
        <text>a long-chain fatty acyl-CoA + H2O = a long-chain fatty acid + CoA + H(+)</text>
        <dbReference type="Rhea" id="RHEA:67680"/>
        <dbReference type="ChEBI" id="CHEBI:15377"/>
        <dbReference type="ChEBI" id="CHEBI:15378"/>
        <dbReference type="ChEBI" id="CHEBI:57287"/>
        <dbReference type="ChEBI" id="CHEBI:57560"/>
        <dbReference type="ChEBI" id="CHEBI:83139"/>
    </reaction>
</comment>
<accession>A0A518CN50</accession>
<dbReference type="InterPro" id="IPR003736">
    <property type="entry name" value="PAAI_dom"/>
</dbReference>
<dbReference type="GO" id="GO:0052816">
    <property type="term" value="F:long-chain fatty acyl-CoA hydrolase activity"/>
    <property type="evidence" value="ECO:0007669"/>
    <property type="project" value="RHEA"/>
</dbReference>
<dbReference type="InterPro" id="IPR029069">
    <property type="entry name" value="HotDog_dom_sf"/>
</dbReference>
<reference evidence="9 10" key="1">
    <citation type="submission" date="2019-02" db="EMBL/GenBank/DDBJ databases">
        <title>Deep-cultivation of Planctomycetes and their phenomic and genomic characterization uncovers novel biology.</title>
        <authorList>
            <person name="Wiegand S."/>
            <person name="Jogler M."/>
            <person name="Boedeker C."/>
            <person name="Pinto D."/>
            <person name="Vollmers J."/>
            <person name="Rivas-Marin E."/>
            <person name="Kohn T."/>
            <person name="Peeters S.H."/>
            <person name="Heuer A."/>
            <person name="Rast P."/>
            <person name="Oberbeckmann S."/>
            <person name="Bunk B."/>
            <person name="Jeske O."/>
            <person name="Meyerdierks A."/>
            <person name="Storesund J.E."/>
            <person name="Kallscheuer N."/>
            <person name="Luecker S."/>
            <person name="Lage O.M."/>
            <person name="Pohl T."/>
            <person name="Merkel B.J."/>
            <person name="Hornburger P."/>
            <person name="Mueller R.-W."/>
            <person name="Bruemmer F."/>
            <person name="Labrenz M."/>
            <person name="Spormann A.M."/>
            <person name="Op den Camp H."/>
            <person name="Overmann J."/>
            <person name="Amann R."/>
            <person name="Jetten M.S.M."/>
            <person name="Mascher T."/>
            <person name="Medema M.H."/>
            <person name="Devos D.P."/>
            <person name="Kaster A.-K."/>
            <person name="Ovreas L."/>
            <person name="Rohde M."/>
            <person name="Galperin M.Y."/>
            <person name="Jogler C."/>
        </authorList>
    </citation>
    <scope>NUCLEOTIDE SEQUENCE [LARGE SCALE GENOMIC DNA]</scope>
    <source>
        <strain evidence="9 10">Pla110</strain>
    </source>
</reference>
<evidence type="ECO:0000256" key="1">
    <source>
        <dbReference type="ARBA" id="ARBA00022801"/>
    </source>
</evidence>
<evidence type="ECO:0000313" key="9">
    <source>
        <dbReference type="EMBL" id="QDU80649.1"/>
    </source>
</evidence>
<evidence type="ECO:0000256" key="4">
    <source>
        <dbReference type="ARBA" id="ARBA00038381"/>
    </source>
</evidence>
<proteinExistence type="inferred from homology"/>
<organism evidence="9 10">
    <name type="scientific">Polystyrenella longa</name>
    <dbReference type="NCBI Taxonomy" id="2528007"/>
    <lineage>
        <taxon>Bacteria</taxon>
        <taxon>Pseudomonadati</taxon>
        <taxon>Planctomycetota</taxon>
        <taxon>Planctomycetia</taxon>
        <taxon>Planctomycetales</taxon>
        <taxon>Planctomycetaceae</taxon>
        <taxon>Polystyrenella</taxon>
    </lineage>
</organism>
<dbReference type="EMBL" id="CP036281">
    <property type="protein sequence ID" value="QDU80649.1"/>
    <property type="molecule type" value="Genomic_DNA"/>
</dbReference>
<dbReference type="KEGG" id="plon:Pla110_23810"/>
<keyword evidence="10" id="KW-1185">Reference proteome</keyword>
<evidence type="ECO:0000256" key="7">
    <source>
        <dbReference type="ARBA" id="ARBA00048062"/>
    </source>
</evidence>
<dbReference type="OrthoDB" id="5505920at2"/>
<evidence type="ECO:0000256" key="6">
    <source>
        <dbReference type="ARBA" id="ARBA00040062"/>
    </source>
</evidence>
<dbReference type="PANTHER" id="PTHR43240">
    <property type="entry name" value="1,4-DIHYDROXY-2-NAPHTHOYL-COA THIOESTERASE 1"/>
    <property type="match status" value="1"/>
</dbReference>
<dbReference type="SUPFAM" id="SSF54637">
    <property type="entry name" value="Thioesterase/thiol ester dehydrase-isomerase"/>
    <property type="match status" value="1"/>
</dbReference>
<name>A0A518CN50_9PLAN</name>
<comment type="catalytic activity">
    <reaction evidence="7">
        <text>a medium-chain fatty acyl-CoA + H2O = a medium-chain fatty acid + CoA + H(+)</text>
        <dbReference type="Rhea" id="RHEA:68184"/>
        <dbReference type="ChEBI" id="CHEBI:15377"/>
        <dbReference type="ChEBI" id="CHEBI:15378"/>
        <dbReference type="ChEBI" id="CHEBI:57287"/>
        <dbReference type="ChEBI" id="CHEBI:59558"/>
        <dbReference type="ChEBI" id="CHEBI:90546"/>
    </reaction>
</comment>
<dbReference type="EC" id="3.1.2.20" evidence="5"/>
<dbReference type="NCBIfam" id="TIGR00369">
    <property type="entry name" value="unchar_dom_1"/>
    <property type="match status" value="1"/>
</dbReference>
<dbReference type="Pfam" id="PF03061">
    <property type="entry name" value="4HBT"/>
    <property type="match status" value="1"/>
</dbReference>
<evidence type="ECO:0000259" key="8">
    <source>
        <dbReference type="Pfam" id="PF03061"/>
    </source>
</evidence>
<evidence type="ECO:0000256" key="2">
    <source>
        <dbReference type="ARBA" id="ARBA00035880"/>
    </source>
</evidence>
<dbReference type="AlphaFoldDB" id="A0A518CN50"/>
<evidence type="ECO:0000313" key="10">
    <source>
        <dbReference type="Proteomes" id="UP000317178"/>
    </source>
</evidence>
<dbReference type="InterPro" id="IPR006683">
    <property type="entry name" value="Thioestr_dom"/>
</dbReference>
<protein>
    <recommendedName>
        <fullName evidence="6">Medium/long-chain acyl-CoA thioesterase YigI</fullName>
        <ecNumber evidence="5">3.1.2.20</ecNumber>
    </recommendedName>
</protein>
<gene>
    <name evidence="9" type="primary">paaI</name>
    <name evidence="9" type="ORF">Pla110_23810</name>
</gene>
<evidence type="ECO:0000256" key="3">
    <source>
        <dbReference type="ARBA" id="ARBA00036002"/>
    </source>
</evidence>
<dbReference type="Gene3D" id="3.10.129.10">
    <property type="entry name" value="Hotdog Thioesterase"/>
    <property type="match status" value="1"/>
</dbReference>
<sequence length="145" mass="15836">MNDESLPGLGTRDVPFLDLLGARPVKREDGTYELHLKIERKHLRPHGIVHGGVTASLLDTALGLTAGAAADTDHHMVTVQLNINYIRPTWEGEDVIARGELQHRGSKTAVVRGELRNADNQLIATATGTFMYLPLPKGTKVEKPN</sequence>
<comment type="catalytic activity">
    <reaction evidence="2">
        <text>a fatty acyl-CoA + H2O = a fatty acid + CoA + H(+)</text>
        <dbReference type="Rhea" id="RHEA:16781"/>
        <dbReference type="ChEBI" id="CHEBI:15377"/>
        <dbReference type="ChEBI" id="CHEBI:15378"/>
        <dbReference type="ChEBI" id="CHEBI:28868"/>
        <dbReference type="ChEBI" id="CHEBI:57287"/>
        <dbReference type="ChEBI" id="CHEBI:77636"/>
        <dbReference type="EC" id="3.1.2.20"/>
    </reaction>
</comment>
<dbReference type="Proteomes" id="UP000317178">
    <property type="component" value="Chromosome"/>
</dbReference>
<dbReference type="PANTHER" id="PTHR43240:SF20">
    <property type="entry name" value="MEDIUM_LONG-CHAIN ACYL-COA THIOESTERASE YIGI"/>
    <property type="match status" value="1"/>
</dbReference>